<dbReference type="EMBL" id="CAXAMM010001941">
    <property type="protein sequence ID" value="CAK8994055.1"/>
    <property type="molecule type" value="Genomic_DNA"/>
</dbReference>
<name>A0ABP0HYX5_9DINO</name>
<dbReference type="Proteomes" id="UP001642464">
    <property type="component" value="Unassembled WGS sequence"/>
</dbReference>
<proteinExistence type="predicted"/>
<gene>
    <name evidence="2" type="ORF">SCF082_LOCUS3771</name>
</gene>
<evidence type="ECO:0000313" key="3">
    <source>
        <dbReference type="Proteomes" id="UP001642464"/>
    </source>
</evidence>
<evidence type="ECO:0000256" key="1">
    <source>
        <dbReference type="SAM" id="MobiDB-lite"/>
    </source>
</evidence>
<sequence>MFQTSVKGQGKSFQDWLGTWRLSLRNSEHVQANSLEGVLVPVCWLCFCEWERNRRTGEWRWVDALWDAQPPPPLVLRTQGAGKGCAASAGDSFGGKGGSSAAPVEMGPAANAVPAAFVGVAASRTRDTNMDAEPSLEADSKRAKSSQQGDNQWTLEEAEQYAEYLSQSQALQSQKPKAPPGIPSSGKMMLQPFSVDTVKGWTRCSAVAFISLAASSLDLSEADAQAKLTPLHRVLDKAWLIPMHIALGMNKDDQSFRNLSLSFRGAERQAPSVLQIALRFSKILERQAATLSGNTEARLRRVVAQFNASPGLHVKHQLDADKERTVLNLIVGTSKETREKMMAHLAFTKWRDSAFSTEQLRTTRWLLGAKPKQMPDALVEILTVGPVAQAMLMDLHIKSFVEATRRLKVSAWCRKRASAEEFDKLVDFACVFASLRLEAKKVNSDPSVDSKLVEAFLAKRLDRILDYWQDIEAMTASKSPQFRLQSLAIWADLVAPPSVPASLQGEQGADVLAAQEQATQARFSEVKVRLAADSQAMNRFNLEIERTAGKLHVAKVLHEKTQLATGKRVVDEYMQNHCWAGLIPEMEVPVEVDTILRASAARAQVTVEKVRLIGWVDLTKLGVLGQKDINKIGVWCEKLIAKNPLGACIVMSLPLLTSTVSCGALRNDIRKLEDKLLNHRIEFRSFFLPMDLSSLHHNREMPSGFTLYLCVSDVTLPAKGTAHRANRNAGKVDPSDVNIFCTSQLWRDQVVSAKCRALDEKEFIVPSNQGCMSSAEGRRNFTDVQETAQWLGGTEIPKAILEGLLSGLEAKPTMLVNATLYDGCLEKVCIEMGITCCSQSDKQGPFTTGLSLVKSELLELWKKREGVMEKKLPRYQAEVPESEVPPCPTEPELKLCSLVDGALVLPRDVRTEFMTDPIRGPEWRKIVTEFDRCFTLAAKDSPPSDAAGGGETSTAWDTVFPDEPRAKAAWHEKYDAKIKGKCQWCPQLTAYIVDDPDGPEANDPPKYMLFVEASQDYTIPLDEVFLAYGAGTWLLDAKADSYIEENANGFKGVLCQFDSDAAEVVLEENSVDGDVKTLREVLQHCEANGMVDIALGGHSYSRPPAVVQGISSDEFTVGPKPGSKMLWRPNQLQLTGLRATNIASYFTSDALEAAGTLKKVWRMRAYKTEQTLGAAKPLWFVKMPLQIPKDSVQRFV</sequence>
<comment type="caution">
    <text evidence="2">The sequence shown here is derived from an EMBL/GenBank/DDBJ whole genome shotgun (WGS) entry which is preliminary data.</text>
</comment>
<protein>
    <submittedName>
        <fullName evidence="2">Uncharacterized protein</fullName>
    </submittedName>
</protein>
<organism evidence="2 3">
    <name type="scientific">Durusdinium trenchii</name>
    <dbReference type="NCBI Taxonomy" id="1381693"/>
    <lineage>
        <taxon>Eukaryota</taxon>
        <taxon>Sar</taxon>
        <taxon>Alveolata</taxon>
        <taxon>Dinophyceae</taxon>
        <taxon>Suessiales</taxon>
        <taxon>Symbiodiniaceae</taxon>
        <taxon>Durusdinium</taxon>
    </lineage>
</organism>
<accession>A0ABP0HYX5</accession>
<evidence type="ECO:0000313" key="2">
    <source>
        <dbReference type="EMBL" id="CAK8994055.1"/>
    </source>
</evidence>
<reference evidence="2 3" key="1">
    <citation type="submission" date="2024-02" db="EMBL/GenBank/DDBJ databases">
        <authorList>
            <person name="Chen Y."/>
            <person name="Shah S."/>
            <person name="Dougan E. K."/>
            <person name="Thang M."/>
            <person name="Chan C."/>
        </authorList>
    </citation>
    <scope>NUCLEOTIDE SEQUENCE [LARGE SCALE GENOMIC DNA]</scope>
</reference>
<feature type="region of interest" description="Disordered" evidence="1">
    <location>
        <begin position="124"/>
        <end position="151"/>
    </location>
</feature>
<keyword evidence="3" id="KW-1185">Reference proteome</keyword>